<gene>
    <name evidence="2" type="ORF">TrCOL_g3203</name>
</gene>
<organism evidence="2 3">
    <name type="scientific">Triparma columacea</name>
    <dbReference type="NCBI Taxonomy" id="722753"/>
    <lineage>
        <taxon>Eukaryota</taxon>
        <taxon>Sar</taxon>
        <taxon>Stramenopiles</taxon>
        <taxon>Ochrophyta</taxon>
        <taxon>Bolidophyceae</taxon>
        <taxon>Parmales</taxon>
        <taxon>Triparmaceae</taxon>
        <taxon>Triparma</taxon>
    </lineage>
</organism>
<reference evidence="3" key="1">
    <citation type="journal article" date="2023" name="Commun. Biol.">
        <title>Genome analysis of Parmales, the sister group of diatoms, reveals the evolutionary specialization of diatoms from phago-mixotrophs to photoautotrophs.</title>
        <authorList>
            <person name="Ban H."/>
            <person name="Sato S."/>
            <person name="Yoshikawa S."/>
            <person name="Yamada K."/>
            <person name="Nakamura Y."/>
            <person name="Ichinomiya M."/>
            <person name="Sato N."/>
            <person name="Blanc-Mathieu R."/>
            <person name="Endo H."/>
            <person name="Kuwata A."/>
            <person name="Ogata H."/>
        </authorList>
    </citation>
    <scope>NUCLEOTIDE SEQUENCE [LARGE SCALE GENOMIC DNA]</scope>
</reference>
<dbReference type="Proteomes" id="UP001165065">
    <property type="component" value="Unassembled WGS sequence"/>
</dbReference>
<evidence type="ECO:0000313" key="3">
    <source>
        <dbReference type="Proteomes" id="UP001165065"/>
    </source>
</evidence>
<dbReference type="EMBL" id="BRYA01000112">
    <property type="protein sequence ID" value="GMI39839.1"/>
    <property type="molecule type" value="Genomic_DNA"/>
</dbReference>
<accession>A0A9W7GB23</accession>
<feature type="region of interest" description="Disordered" evidence="1">
    <location>
        <begin position="1"/>
        <end position="51"/>
    </location>
</feature>
<proteinExistence type="predicted"/>
<feature type="compositionally biased region" description="Polar residues" evidence="1">
    <location>
        <begin position="37"/>
        <end position="47"/>
    </location>
</feature>
<comment type="caution">
    <text evidence="2">The sequence shown here is derived from an EMBL/GenBank/DDBJ whole genome shotgun (WGS) entry which is preliminary data.</text>
</comment>
<evidence type="ECO:0000313" key="2">
    <source>
        <dbReference type="EMBL" id="GMI39839.1"/>
    </source>
</evidence>
<name>A0A9W7GB23_9STRA</name>
<evidence type="ECO:0000256" key="1">
    <source>
        <dbReference type="SAM" id="MobiDB-lite"/>
    </source>
</evidence>
<sequence>MGACSTKPSRVTEENLTEPGTPPPEEEDKISGGGSRDSYSSNISAGSRTFDAQGKLQFKVSAKQKEAMGKIDALTLQNMADFAKDMDNMSEASANSSSKQ</sequence>
<keyword evidence="3" id="KW-1185">Reference proteome</keyword>
<dbReference type="AlphaFoldDB" id="A0A9W7GB23"/>
<protein>
    <submittedName>
        <fullName evidence="2">Uncharacterized protein</fullName>
    </submittedName>
</protein>